<dbReference type="Pfam" id="PF13962">
    <property type="entry name" value="PGG"/>
    <property type="match status" value="1"/>
</dbReference>
<keyword evidence="4 8" id="KW-1133">Transmembrane helix</keyword>
<evidence type="ECO:0000256" key="7">
    <source>
        <dbReference type="PROSITE-ProRule" id="PRU00023"/>
    </source>
</evidence>
<accession>A0AAD5Z441</accession>
<keyword evidence="3" id="KW-0677">Repeat</keyword>
<dbReference type="PANTHER" id="PTHR24186:SF54">
    <property type="entry name" value="PGG DOMAIN-CONTAINING PROTEIN"/>
    <property type="match status" value="1"/>
</dbReference>
<evidence type="ECO:0000256" key="3">
    <source>
        <dbReference type="ARBA" id="ARBA00022737"/>
    </source>
</evidence>
<evidence type="ECO:0000256" key="5">
    <source>
        <dbReference type="ARBA" id="ARBA00023043"/>
    </source>
</evidence>
<evidence type="ECO:0000256" key="8">
    <source>
        <dbReference type="SAM" id="Phobius"/>
    </source>
</evidence>
<feature type="transmembrane region" description="Helical" evidence="8">
    <location>
        <begin position="264"/>
        <end position="288"/>
    </location>
</feature>
<reference evidence="10 11" key="1">
    <citation type="journal article" date="2022" name="Cell">
        <title>Repeat-based holocentromeres influence genome architecture and karyotype evolution.</title>
        <authorList>
            <person name="Hofstatter P.G."/>
            <person name="Thangavel G."/>
            <person name="Lux T."/>
            <person name="Neumann P."/>
            <person name="Vondrak T."/>
            <person name="Novak P."/>
            <person name="Zhang M."/>
            <person name="Costa L."/>
            <person name="Castellani M."/>
            <person name="Scott A."/>
            <person name="Toegelov H."/>
            <person name="Fuchs J."/>
            <person name="Mata-Sucre Y."/>
            <person name="Dias Y."/>
            <person name="Vanzela A.L.L."/>
            <person name="Huettel B."/>
            <person name="Almeida C.C.S."/>
            <person name="Simkova H."/>
            <person name="Souza G."/>
            <person name="Pedrosa-Harand A."/>
            <person name="Macas J."/>
            <person name="Mayer K.F.X."/>
            <person name="Houben A."/>
            <person name="Marques A."/>
        </authorList>
    </citation>
    <scope>NUCLEOTIDE SEQUENCE [LARGE SCALE GENOMIC DNA]</scope>
    <source>
        <strain evidence="10">RhyTen1mFocal</strain>
    </source>
</reference>
<evidence type="ECO:0000256" key="6">
    <source>
        <dbReference type="ARBA" id="ARBA00023136"/>
    </source>
</evidence>
<feature type="transmembrane region" description="Helical" evidence="8">
    <location>
        <begin position="329"/>
        <end position="350"/>
    </location>
</feature>
<dbReference type="PROSITE" id="PS50088">
    <property type="entry name" value="ANK_REPEAT"/>
    <property type="match status" value="1"/>
</dbReference>
<dbReference type="AlphaFoldDB" id="A0AAD5Z441"/>
<keyword evidence="6 8" id="KW-0472">Membrane</keyword>
<dbReference type="SMART" id="SM00248">
    <property type="entry name" value="ANK"/>
    <property type="match status" value="4"/>
</dbReference>
<dbReference type="Pfam" id="PF13606">
    <property type="entry name" value="Ank_3"/>
    <property type="match status" value="1"/>
</dbReference>
<proteinExistence type="predicted"/>
<feature type="transmembrane region" description="Helical" evidence="8">
    <location>
        <begin position="300"/>
        <end position="323"/>
    </location>
</feature>
<comment type="caution">
    <text evidence="10">The sequence shown here is derived from an EMBL/GenBank/DDBJ whole genome shotgun (WGS) entry which is preliminary data.</text>
</comment>
<gene>
    <name evidence="10" type="ORF">LUZ61_015668</name>
</gene>
<feature type="transmembrane region" description="Helical" evidence="8">
    <location>
        <begin position="224"/>
        <end position="244"/>
    </location>
</feature>
<feature type="repeat" description="ANK" evidence="7">
    <location>
        <begin position="19"/>
        <end position="46"/>
    </location>
</feature>
<dbReference type="EMBL" id="JAMRDG010000002">
    <property type="protein sequence ID" value="KAJ3686504.1"/>
    <property type="molecule type" value="Genomic_DNA"/>
</dbReference>
<organism evidence="10 11">
    <name type="scientific">Rhynchospora tenuis</name>
    <dbReference type="NCBI Taxonomy" id="198213"/>
    <lineage>
        <taxon>Eukaryota</taxon>
        <taxon>Viridiplantae</taxon>
        <taxon>Streptophyta</taxon>
        <taxon>Embryophyta</taxon>
        <taxon>Tracheophyta</taxon>
        <taxon>Spermatophyta</taxon>
        <taxon>Magnoliopsida</taxon>
        <taxon>Liliopsida</taxon>
        <taxon>Poales</taxon>
        <taxon>Cyperaceae</taxon>
        <taxon>Cyperoideae</taxon>
        <taxon>Rhynchosporeae</taxon>
        <taxon>Rhynchospora</taxon>
    </lineage>
</organism>
<name>A0AAD5Z441_9POAL</name>
<dbReference type="SUPFAM" id="SSF48403">
    <property type="entry name" value="Ankyrin repeat"/>
    <property type="match status" value="1"/>
</dbReference>
<sequence>MVEQLLKARPELGNQVEETGFTPLAFAVLNNNIDIVKIFLEHDPNLAYIKCERQGFTPFLVAAEDGFVPIAKELISSCPDSAYITDEERSNALHRAVLKEQLVFVDFILRTPQLHRFVNQANIHGDLPLHHAAALCNPKILRSLLSHKGQDYTATSGRNFNALDYVVGKESLMKTIKWNESFTLVSRAIPSAWSILARYEAKIKEQAIEEVKSLTNRYTSNTSLVAALLSTVTFAAAFTLPGGFDNNPSDAGLPIFAKKASFQVFIISDSIAMCSSLAVAFLCVLATWEDLDYLLNYRKITRVLMWCAYTATSVAFGTNLFTVMAPKSLWLAILILVVCCILPFFSKVIGDWPKIRLRLKFGRHFRSDLVPDI</sequence>
<dbReference type="Gene3D" id="1.25.40.20">
    <property type="entry name" value="Ankyrin repeat-containing domain"/>
    <property type="match status" value="1"/>
</dbReference>
<keyword evidence="2 8" id="KW-0812">Transmembrane</keyword>
<dbReference type="Pfam" id="PF12796">
    <property type="entry name" value="Ank_2"/>
    <property type="match status" value="1"/>
</dbReference>
<dbReference type="InterPro" id="IPR002110">
    <property type="entry name" value="Ankyrin_rpt"/>
</dbReference>
<comment type="subcellular location">
    <subcellularLocation>
        <location evidence="1">Membrane</location>
        <topology evidence="1">Multi-pass membrane protein</topology>
    </subcellularLocation>
</comment>
<protein>
    <recommendedName>
        <fullName evidence="9">PGG domain-containing protein</fullName>
    </recommendedName>
</protein>
<keyword evidence="11" id="KW-1185">Reference proteome</keyword>
<dbReference type="PROSITE" id="PS50297">
    <property type="entry name" value="ANK_REP_REGION"/>
    <property type="match status" value="1"/>
</dbReference>
<dbReference type="PANTHER" id="PTHR24186">
    <property type="entry name" value="PROTEIN PHOSPHATASE 1 REGULATORY SUBUNIT"/>
    <property type="match status" value="1"/>
</dbReference>
<dbReference type="InterPro" id="IPR026961">
    <property type="entry name" value="PGG_dom"/>
</dbReference>
<evidence type="ECO:0000256" key="1">
    <source>
        <dbReference type="ARBA" id="ARBA00004141"/>
    </source>
</evidence>
<feature type="domain" description="PGG" evidence="9">
    <location>
        <begin position="217"/>
        <end position="322"/>
    </location>
</feature>
<keyword evidence="5 7" id="KW-0040">ANK repeat</keyword>
<evidence type="ECO:0000256" key="2">
    <source>
        <dbReference type="ARBA" id="ARBA00022692"/>
    </source>
</evidence>
<evidence type="ECO:0000256" key="4">
    <source>
        <dbReference type="ARBA" id="ARBA00022989"/>
    </source>
</evidence>
<dbReference type="InterPro" id="IPR036770">
    <property type="entry name" value="Ankyrin_rpt-contain_sf"/>
</dbReference>
<evidence type="ECO:0000313" key="10">
    <source>
        <dbReference type="EMBL" id="KAJ3686504.1"/>
    </source>
</evidence>
<dbReference type="GO" id="GO:0005886">
    <property type="term" value="C:plasma membrane"/>
    <property type="evidence" value="ECO:0007669"/>
    <property type="project" value="TreeGrafter"/>
</dbReference>
<evidence type="ECO:0000259" key="9">
    <source>
        <dbReference type="Pfam" id="PF13962"/>
    </source>
</evidence>
<evidence type="ECO:0000313" key="11">
    <source>
        <dbReference type="Proteomes" id="UP001210211"/>
    </source>
</evidence>
<dbReference type="Proteomes" id="UP001210211">
    <property type="component" value="Unassembled WGS sequence"/>
</dbReference>